<dbReference type="SMART" id="SM00060">
    <property type="entry name" value="FN3"/>
    <property type="match status" value="3"/>
</dbReference>
<evidence type="ECO:0000313" key="4">
    <source>
        <dbReference type="EMBL" id="SFT82440.1"/>
    </source>
</evidence>
<evidence type="ECO:0000259" key="3">
    <source>
        <dbReference type="PROSITE" id="PS50853"/>
    </source>
</evidence>
<keyword evidence="5" id="KW-1185">Reference proteome</keyword>
<keyword evidence="1 2" id="KW-0732">Signal</keyword>
<evidence type="ECO:0000313" key="5">
    <source>
        <dbReference type="Proteomes" id="UP000236454"/>
    </source>
</evidence>
<dbReference type="NCBIfam" id="TIGR04183">
    <property type="entry name" value="Por_Secre_tail"/>
    <property type="match status" value="1"/>
</dbReference>
<dbReference type="InterPro" id="IPR026444">
    <property type="entry name" value="Secre_tail"/>
</dbReference>
<dbReference type="InterPro" id="IPR013783">
    <property type="entry name" value="Ig-like_fold"/>
</dbReference>
<dbReference type="OrthoDB" id="1113525at2"/>
<feature type="domain" description="Fibronectin type-III" evidence="3">
    <location>
        <begin position="720"/>
        <end position="809"/>
    </location>
</feature>
<gene>
    <name evidence="4" type="ORF">SAMN05216474_2573</name>
</gene>
<dbReference type="CDD" id="cd00063">
    <property type="entry name" value="FN3"/>
    <property type="match status" value="2"/>
</dbReference>
<dbReference type="Pfam" id="PF13573">
    <property type="entry name" value="SprB"/>
    <property type="match status" value="2"/>
</dbReference>
<reference evidence="4 5" key="1">
    <citation type="submission" date="2016-10" db="EMBL/GenBank/DDBJ databases">
        <authorList>
            <person name="de Groot N.N."/>
        </authorList>
    </citation>
    <scope>NUCLEOTIDE SEQUENCE [LARGE SCALE GENOMIC DNA]</scope>
    <source>
        <strain evidence="4 5">CGMCC 1.7005</strain>
    </source>
</reference>
<dbReference type="InterPro" id="IPR036116">
    <property type="entry name" value="FN3_sf"/>
</dbReference>
<dbReference type="InterPro" id="IPR025667">
    <property type="entry name" value="SprB_repeat"/>
</dbReference>
<dbReference type="SUPFAM" id="SSF49265">
    <property type="entry name" value="Fibronectin type III"/>
    <property type="match status" value="2"/>
</dbReference>
<dbReference type="InterPro" id="IPR003961">
    <property type="entry name" value="FN3_dom"/>
</dbReference>
<feature type="domain" description="Fibronectin type-III" evidence="3">
    <location>
        <begin position="202"/>
        <end position="296"/>
    </location>
</feature>
<organism evidence="4 5">
    <name type="scientific">Lishizhenia tianjinensis</name>
    <dbReference type="NCBI Taxonomy" id="477690"/>
    <lineage>
        <taxon>Bacteria</taxon>
        <taxon>Pseudomonadati</taxon>
        <taxon>Bacteroidota</taxon>
        <taxon>Flavobacteriia</taxon>
        <taxon>Flavobacteriales</taxon>
        <taxon>Crocinitomicaceae</taxon>
        <taxon>Lishizhenia</taxon>
    </lineage>
</organism>
<accession>A0A1I7B5F3</accession>
<protein>
    <submittedName>
        <fullName evidence="4">Por secretion system C-terminal sorting domain-containing protein</fullName>
    </submittedName>
</protein>
<dbReference type="PROSITE" id="PS50853">
    <property type="entry name" value="FN3"/>
    <property type="match status" value="2"/>
</dbReference>
<feature type="chain" id="PRO_5014647371" evidence="2">
    <location>
        <begin position="19"/>
        <end position="1318"/>
    </location>
</feature>
<dbReference type="Proteomes" id="UP000236454">
    <property type="component" value="Unassembled WGS sequence"/>
</dbReference>
<dbReference type="STRING" id="477690.SAMN05216474_2573"/>
<dbReference type="Gene3D" id="2.60.40.10">
    <property type="entry name" value="Immunoglobulins"/>
    <property type="match status" value="3"/>
</dbReference>
<sequence>MKLLILIALILSCSIAYTQIDLTTSVNHSHDFPFEIGMESNYFQSIYNKDEIKGAGNITGIKLYVTEGFSLGGNDDFEVYLGETSSNNFQNIGLIDTALLELVSDTTVQITKVWGADYIQIDFPVPFSYSGNSNLVVGIKEKGNGKYYGDYHEGFYWSYRNGATRRSWSVNGDIDLSLQGPNSKVDKLLQLTLLGISQSCPKPKNVSPVGITQTDLFLTWDDPISSGDYQIKYGLVNFMNSGSGTDLTSSTDSALILGLTSATHYESYIRNVCGVGDTSAWVGPVYFITECATQPTPFIEDFDGNASCWHYRKGILDTNSRLEFINQTGINLFGGQSGFNQYQTNFREWIVSPSIQVSASNMQVNFDLKNEYVWDGKYYSSAWADDDTLNFVISYDNGETWDKSNILAQWSINHLPADSYENVSIPIPSTNGPVKFGFYNINTIANSYSFIGIDNFKIEQIPSCKRPNRLHVKYADDENIFLEWEDTISNQWEVAYGLDGFSIGTGQDTTISSKELQITNLLPDETYDIYIRTKCGSINSPWYGALPVHTECASDTVNYTFNHDCWTTGIGVLTDSTQMIAKSSNWDMNVSGSSMDLRYFAVSDWLISPSISLSGNGDYLKCKVRNVDYNINQYYGWGIDDTVAIVISTDNGITWDINNALEIYTYSNRPNLSDFYQMYDLSSYTGKIKIGFYVSSKNKDGGMKIFIENFYLGQVPSCSAPSNFTLANIQGNSVDVFVDHILPVQGYEVSIVNAGSQPNASNVVYSAIDSIHVSGLSPNTNYHVYVRNVCSSSDVSMWQGSLFFKTPCGIEPVPYQEYFSSNWPSCWTEGQGVLSDSTVFTSTFSFWDDIYWGSFLGYSLWVNDFGVNTENWLFTPSFDLTGGDYFMEINMVAKSSTQGSFYTWGPDDSLTLLISLDNGLTWSNSNILEVWTDSSGVNSNMQVFSVDLSPYTGVVKFAFRASSTTDDGNLGIVISGINIKEKPDIEAYFAPEIANDVICGPDSRHIDSLFYIINNSYTSGVVVPYEFKVGSQVLKSSSLWVGPLDTARVLVDNIGSSGQHNIEGSVLFSMDANMNNNTASVYQTISTWAYDSTQHNISCYGENDGFLAINFYGMLGNYTYHWVSNVSNPASNVITNITAGVYTISYQDQFGCKDLISFNVTQPDELEVDLQDNYNGTVTANVSGGTPPYQYNWFGLGIGQTSLPSVGLQKVMISDANGCTVEDTIHAIASVDDEVLSFLVDVYPNPVAKNLFIQFNSSVKDFTHIVLYDVKGSEAEIPNFENIGDKVVLDLSSIPVGVYTLRIEIEQGVVYKKVVIVN</sequence>
<name>A0A1I7B5F3_9FLAO</name>
<dbReference type="EMBL" id="FPAS01000004">
    <property type="protein sequence ID" value="SFT82440.1"/>
    <property type="molecule type" value="Genomic_DNA"/>
</dbReference>
<proteinExistence type="predicted"/>
<evidence type="ECO:0000256" key="1">
    <source>
        <dbReference type="ARBA" id="ARBA00022729"/>
    </source>
</evidence>
<evidence type="ECO:0000256" key="2">
    <source>
        <dbReference type="SAM" id="SignalP"/>
    </source>
</evidence>
<dbReference type="Pfam" id="PF18962">
    <property type="entry name" value="Por_Secre_tail"/>
    <property type="match status" value="1"/>
</dbReference>
<dbReference type="RefSeq" id="WP_090250943.1">
    <property type="nucleotide sequence ID" value="NZ_FPAS01000004.1"/>
</dbReference>
<feature type="signal peptide" evidence="2">
    <location>
        <begin position="1"/>
        <end position="18"/>
    </location>
</feature>